<proteinExistence type="predicted"/>
<dbReference type="OMA" id="ESHICHE"/>
<evidence type="ECO:0008006" key="3">
    <source>
        <dbReference type="Google" id="ProtNLM"/>
    </source>
</evidence>
<sequence length="597" mass="68948">MLAVSSEGRRGGLALLWKVELVVDTSTYSPHHIDTRVLPPSGQPWRLTGIYEYPNEQQKPETWRLLRHLRSRSTLPWMCIGDYNEILSSSEKNGRLPKPLPPMVEFQSALLFCGLIDLGYNGYRFTWRNGRAEEAFVEERLDRACALVEWSELHPRAKVTHLTASYSDHDPILLDTTPDAAPTPHRRQKLHRFEEKWELEELMEQGYEQNLQSINELKNELNTLLHHEELDMNRISNIAEEYYTNLFTTTRPGNMVRVLEAVDKVVTQDMVHSLSQPYIEEEVRVALFSMHPSKSPGPDDDSLLFCEAKMGECRQLLDILTQYEEASGQAINRAKTTLFFSQNTSRRDKEAIKNLMGAQVMTSCEKYLGLPMIRGKSKVSTFKELQERITKKVMGWKEKTISKAGRETLIKAMAQAIPTYSMSIFQIPRCVCDYINSILAKYWWRQTRNEKKIHWINWKRLCTPKNRGGMGFRDIHAFNLAMLAKQAWRLVTGSHSLFYQVYKARYFPRCSFMDAKLGHNPSFVWRSLLGAGDVLRVGSMWKIGDGQSIKITINKWLPHPPLFKPGADPTLKVGDLIHHDSMQWNRPLIQTTFMQAT</sequence>
<dbReference type="EMBL" id="LRBV02000008">
    <property type="status" value="NOT_ANNOTATED_CDS"/>
    <property type="molecule type" value="Genomic_DNA"/>
</dbReference>
<dbReference type="Gramene" id="QL08p015792:mrna">
    <property type="protein sequence ID" value="QL08p015792:mrna"/>
    <property type="gene ID" value="QL08p015792"/>
</dbReference>
<name>A0A7N2M9L9_QUELO</name>
<dbReference type="InParanoid" id="A0A7N2M9L9"/>
<accession>A0A7N2M9L9</accession>
<reference evidence="1 2" key="1">
    <citation type="journal article" date="2016" name="G3 (Bethesda)">
        <title>First Draft Assembly and Annotation of the Genome of a California Endemic Oak Quercus lobata Nee (Fagaceae).</title>
        <authorList>
            <person name="Sork V.L."/>
            <person name="Fitz-Gibbon S.T."/>
            <person name="Puiu D."/>
            <person name="Crepeau M."/>
            <person name="Gugger P.F."/>
            <person name="Sherman R."/>
            <person name="Stevens K."/>
            <person name="Langley C.H."/>
            <person name="Pellegrini M."/>
            <person name="Salzberg S.L."/>
        </authorList>
    </citation>
    <scope>NUCLEOTIDE SEQUENCE [LARGE SCALE GENOMIC DNA]</scope>
    <source>
        <strain evidence="1 2">cv. SW786</strain>
    </source>
</reference>
<dbReference type="InterPro" id="IPR036691">
    <property type="entry name" value="Endo/exonu/phosph_ase_sf"/>
</dbReference>
<dbReference type="EnsemblPlants" id="QL08p015792:mrna">
    <property type="protein sequence ID" value="QL08p015792:mrna"/>
    <property type="gene ID" value="QL08p015792"/>
</dbReference>
<protein>
    <recommendedName>
        <fullName evidence="3">Reverse transcriptase</fullName>
    </recommendedName>
</protein>
<keyword evidence="2" id="KW-1185">Reference proteome</keyword>
<organism evidence="1 2">
    <name type="scientific">Quercus lobata</name>
    <name type="common">Valley oak</name>
    <dbReference type="NCBI Taxonomy" id="97700"/>
    <lineage>
        <taxon>Eukaryota</taxon>
        <taxon>Viridiplantae</taxon>
        <taxon>Streptophyta</taxon>
        <taxon>Embryophyta</taxon>
        <taxon>Tracheophyta</taxon>
        <taxon>Spermatophyta</taxon>
        <taxon>Magnoliopsida</taxon>
        <taxon>eudicotyledons</taxon>
        <taxon>Gunneridae</taxon>
        <taxon>Pentapetalae</taxon>
        <taxon>rosids</taxon>
        <taxon>fabids</taxon>
        <taxon>Fagales</taxon>
        <taxon>Fagaceae</taxon>
        <taxon>Quercus</taxon>
    </lineage>
</organism>
<dbReference type="SUPFAM" id="SSF56219">
    <property type="entry name" value="DNase I-like"/>
    <property type="match status" value="1"/>
</dbReference>
<dbReference type="Gene3D" id="3.60.10.10">
    <property type="entry name" value="Endonuclease/exonuclease/phosphatase"/>
    <property type="match status" value="1"/>
</dbReference>
<dbReference type="Proteomes" id="UP000594261">
    <property type="component" value="Chromosome 8"/>
</dbReference>
<evidence type="ECO:0000313" key="1">
    <source>
        <dbReference type="EnsemblPlants" id="QL08p015792:mrna"/>
    </source>
</evidence>
<evidence type="ECO:0000313" key="2">
    <source>
        <dbReference type="Proteomes" id="UP000594261"/>
    </source>
</evidence>
<dbReference type="PANTHER" id="PTHR33116:SF86">
    <property type="entry name" value="REVERSE TRANSCRIPTASE DOMAIN-CONTAINING PROTEIN"/>
    <property type="match status" value="1"/>
</dbReference>
<dbReference type="AlphaFoldDB" id="A0A7N2M9L9"/>
<dbReference type="PANTHER" id="PTHR33116">
    <property type="entry name" value="REVERSE TRANSCRIPTASE ZINC-BINDING DOMAIN-CONTAINING PROTEIN-RELATED-RELATED"/>
    <property type="match status" value="1"/>
</dbReference>
<reference evidence="1" key="2">
    <citation type="submission" date="2021-01" db="UniProtKB">
        <authorList>
            <consortium name="EnsemblPlants"/>
        </authorList>
    </citation>
    <scope>IDENTIFICATION</scope>
</reference>